<keyword evidence="2" id="KW-0802">TPR repeat</keyword>
<dbReference type="InterPro" id="IPR019734">
    <property type="entry name" value="TPR_rpt"/>
</dbReference>
<dbReference type="PROSITE" id="PS50005">
    <property type="entry name" value="TPR"/>
    <property type="match status" value="1"/>
</dbReference>
<dbReference type="InterPro" id="IPR001789">
    <property type="entry name" value="Sig_transdc_resp-reg_receiver"/>
</dbReference>
<dbReference type="SMART" id="SM00448">
    <property type="entry name" value="REC"/>
    <property type="match status" value="1"/>
</dbReference>
<dbReference type="PROSITE" id="PS50110">
    <property type="entry name" value="RESPONSE_REGULATORY"/>
    <property type="match status" value="1"/>
</dbReference>
<sequence>MRATIFYMLRELGVQNLAAMTVNDRVLEAIREESFDIILLGHNSSDAVSGLQLLEEARFRGYVRPTAVWVFMTSDASQEVVLHAIDSRPDALLTKPFSVDELKQRLDQLVARKRMLYPVEQAIEIGDLDAAIDACDDIPRAHPCYDQARRLKAQCLIDLGRVQEAYEFLERQYWQGGDKDTGLIMAKALYLLDRLKEAAELLNKLIETHPLLIAAYDLLARVQERDGQLHNARDTLKEATEKAPLGIPRQMELGRVAMQTDALELADGAFKRSIVLGRQSCYRSPEPFLRLANVRRLEMKGAQTRQVMDLRNEVDTLLNTAEFRFPRDQALKVRTALLRSQVAHDLAEPEEANRLKGEARTLNQQLESPLDLSREELVLSGDKVPMLEPESELRQFSEARKSKRDQAMASKVNRLGIKHYMAGKYAQAMRYFGMAIEYDPGYAAALLNLAQLYLESARDGVEKREERLKMVDRYLRLAERLQLADLEREKLLQFKGLRTRSVDFLTDGSLGPLLR</sequence>
<dbReference type="Proteomes" id="UP000629025">
    <property type="component" value="Unassembled WGS sequence"/>
</dbReference>
<comment type="caution">
    <text evidence="1">Lacks conserved residue(s) required for the propagation of feature annotation.</text>
</comment>
<evidence type="ECO:0000259" key="3">
    <source>
        <dbReference type="PROSITE" id="PS50110"/>
    </source>
</evidence>
<reference evidence="5" key="1">
    <citation type="journal article" date="2019" name="Int. J. Syst. Evol. Microbiol.">
        <title>The Global Catalogue of Microorganisms (GCM) 10K type strain sequencing project: providing services to taxonomists for standard genome sequencing and annotation.</title>
        <authorList>
            <consortium name="The Broad Institute Genomics Platform"/>
            <consortium name="The Broad Institute Genome Sequencing Center for Infectious Disease"/>
            <person name="Wu L."/>
            <person name="Ma J."/>
        </authorList>
    </citation>
    <scope>NUCLEOTIDE SEQUENCE [LARGE SCALE GENOMIC DNA]</scope>
    <source>
        <strain evidence="5">CGMCC 1.15341</strain>
    </source>
</reference>
<accession>A0ABQ1KU27</accession>
<name>A0ABQ1KU27_9GAMM</name>
<dbReference type="Pfam" id="PF14559">
    <property type="entry name" value="TPR_19"/>
    <property type="match status" value="1"/>
</dbReference>
<keyword evidence="5" id="KW-1185">Reference proteome</keyword>
<gene>
    <name evidence="4" type="ORF">GCM10011352_37670</name>
</gene>
<dbReference type="Pfam" id="PF13174">
    <property type="entry name" value="TPR_6"/>
    <property type="match status" value="1"/>
</dbReference>
<evidence type="ECO:0000256" key="2">
    <source>
        <dbReference type="PROSITE-ProRule" id="PRU00339"/>
    </source>
</evidence>
<dbReference type="InterPro" id="IPR011006">
    <property type="entry name" value="CheY-like_superfamily"/>
</dbReference>
<dbReference type="InterPro" id="IPR011990">
    <property type="entry name" value="TPR-like_helical_dom_sf"/>
</dbReference>
<feature type="repeat" description="TPR" evidence="2">
    <location>
        <begin position="409"/>
        <end position="442"/>
    </location>
</feature>
<evidence type="ECO:0000256" key="1">
    <source>
        <dbReference type="PROSITE-ProRule" id="PRU00169"/>
    </source>
</evidence>
<organism evidence="4 5">
    <name type="scientific">Marinobacterium zhoushanense</name>
    <dbReference type="NCBI Taxonomy" id="1679163"/>
    <lineage>
        <taxon>Bacteria</taxon>
        <taxon>Pseudomonadati</taxon>
        <taxon>Pseudomonadota</taxon>
        <taxon>Gammaproteobacteria</taxon>
        <taxon>Oceanospirillales</taxon>
        <taxon>Oceanospirillaceae</taxon>
        <taxon>Marinobacterium</taxon>
    </lineage>
</organism>
<feature type="domain" description="Response regulatory" evidence="3">
    <location>
        <begin position="1"/>
        <end position="110"/>
    </location>
</feature>
<dbReference type="Gene3D" id="3.40.50.2300">
    <property type="match status" value="1"/>
</dbReference>
<comment type="caution">
    <text evidence="4">The sequence shown here is derived from an EMBL/GenBank/DDBJ whole genome shotgun (WGS) entry which is preliminary data.</text>
</comment>
<evidence type="ECO:0000313" key="4">
    <source>
        <dbReference type="EMBL" id="GGC07824.1"/>
    </source>
</evidence>
<evidence type="ECO:0000313" key="5">
    <source>
        <dbReference type="Proteomes" id="UP000629025"/>
    </source>
</evidence>
<protein>
    <submittedName>
        <fullName evidence="4">Response regulator</fullName>
    </submittedName>
</protein>
<dbReference type="SUPFAM" id="SSF52172">
    <property type="entry name" value="CheY-like"/>
    <property type="match status" value="1"/>
</dbReference>
<dbReference type="SUPFAM" id="SSF48452">
    <property type="entry name" value="TPR-like"/>
    <property type="match status" value="1"/>
</dbReference>
<proteinExistence type="predicted"/>
<dbReference type="EMBL" id="BMIJ01000008">
    <property type="protein sequence ID" value="GGC07824.1"/>
    <property type="molecule type" value="Genomic_DNA"/>
</dbReference>
<dbReference type="SMART" id="SM00028">
    <property type="entry name" value="TPR"/>
    <property type="match status" value="2"/>
</dbReference>
<dbReference type="Gene3D" id="1.25.40.10">
    <property type="entry name" value="Tetratricopeptide repeat domain"/>
    <property type="match status" value="2"/>
</dbReference>